<reference evidence="1" key="1">
    <citation type="submission" date="2021-06" db="EMBL/GenBank/DDBJ databases">
        <authorList>
            <person name="Kallberg Y."/>
            <person name="Tangrot J."/>
            <person name="Rosling A."/>
        </authorList>
    </citation>
    <scope>NUCLEOTIDE SEQUENCE</scope>
    <source>
        <strain evidence="1">IL203A</strain>
    </source>
</reference>
<dbReference type="EMBL" id="CAJVPU010025018">
    <property type="protein sequence ID" value="CAG8694623.1"/>
    <property type="molecule type" value="Genomic_DNA"/>
</dbReference>
<protein>
    <submittedName>
        <fullName evidence="1">1775_t:CDS:1</fullName>
    </submittedName>
</protein>
<feature type="non-terminal residue" evidence="1">
    <location>
        <position position="1"/>
    </location>
</feature>
<gene>
    <name evidence="1" type="ORF">DHETER_LOCUS11435</name>
</gene>
<organism evidence="1 2">
    <name type="scientific">Dentiscutata heterogama</name>
    <dbReference type="NCBI Taxonomy" id="1316150"/>
    <lineage>
        <taxon>Eukaryota</taxon>
        <taxon>Fungi</taxon>
        <taxon>Fungi incertae sedis</taxon>
        <taxon>Mucoromycota</taxon>
        <taxon>Glomeromycotina</taxon>
        <taxon>Glomeromycetes</taxon>
        <taxon>Diversisporales</taxon>
        <taxon>Gigasporaceae</taxon>
        <taxon>Dentiscutata</taxon>
    </lineage>
</organism>
<evidence type="ECO:0000313" key="2">
    <source>
        <dbReference type="Proteomes" id="UP000789702"/>
    </source>
</evidence>
<accession>A0ACA9P7B0</accession>
<sequence length="55" mass="6153">SSPCSTQQNCILSKPNVLISNIVENLTINYDISNTNEHQNVEFNSQEKLEIVSDS</sequence>
<name>A0ACA9P7B0_9GLOM</name>
<proteinExistence type="predicted"/>
<keyword evidence="2" id="KW-1185">Reference proteome</keyword>
<feature type="non-terminal residue" evidence="1">
    <location>
        <position position="55"/>
    </location>
</feature>
<evidence type="ECO:0000313" key="1">
    <source>
        <dbReference type="EMBL" id="CAG8694623.1"/>
    </source>
</evidence>
<dbReference type="Proteomes" id="UP000789702">
    <property type="component" value="Unassembled WGS sequence"/>
</dbReference>
<comment type="caution">
    <text evidence="1">The sequence shown here is derived from an EMBL/GenBank/DDBJ whole genome shotgun (WGS) entry which is preliminary data.</text>
</comment>